<evidence type="ECO:0000313" key="2">
    <source>
        <dbReference type="Proteomes" id="UP000465846"/>
    </source>
</evidence>
<accession>A0A6C0UJD8</accession>
<evidence type="ECO:0000313" key="1">
    <source>
        <dbReference type="EMBL" id="QIB75310.1"/>
    </source>
</evidence>
<proteinExistence type="predicted"/>
<sequence>MCASVRDGDRFREPETGNSFRVKDVQYGDALLVRDDGLEWLVAVDSIEHRLEAGDLEREVDV</sequence>
<dbReference type="Proteomes" id="UP000465846">
    <property type="component" value="Chromosome"/>
</dbReference>
<reference evidence="1 2" key="1">
    <citation type="submission" date="2020-02" db="EMBL/GenBank/DDBJ databases">
        <title>Whole genome sequence of Halogeometricum borinquense strain wsp4.</title>
        <authorList>
            <person name="Verma D.K."/>
            <person name="Gopal K."/>
            <person name="Prasad E.S."/>
        </authorList>
    </citation>
    <scope>NUCLEOTIDE SEQUENCE [LARGE SCALE GENOMIC DNA]</scope>
    <source>
        <strain evidence="2">wsp4</strain>
    </source>
</reference>
<protein>
    <submittedName>
        <fullName evidence="1">Uncharacterized protein</fullName>
    </submittedName>
</protein>
<dbReference type="EMBL" id="CP048739">
    <property type="protein sequence ID" value="QIB75310.1"/>
    <property type="molecule type" value="Genomic_DNA"/>
</dbReference>
<name>A0A6C0UJD8_9EURY</name>
<organism evidence="1 2">
    <name type="scientific">Halogeometricum borinquense</name>
    <dbReference type="NCBI Taxonomy" id="60847"/>
    <lineage>
        <taxon>Archaea</taxon>
        <taxon>Methanobacteriati</taxon>
        <taxon>Methanobacteriota</taxon>
        <taxon>Stenosarchaea group</taxon>
        <taxon>Halobacteria</taxon>
        <taxon>Halobacteriales</taxon>
        <taxon>Haloferacaceae</taxon>
        <taxon>Halogeometricum</taxon>
    </lineage>
</organism>
<dbReference type="GeneID" id="44080546"/>
<gene>
    <name evidence="1" type="ORF">G3I44_14055</name>
</gene>
<dbReference type="RefSeq" id="WP_163487090.1">
    <property type="nucleotide sequence ID" value="NZ_CP048739.1"/>
</dbReference>
<dbReference type="AlphaFoldDB" id="A0A6C0UJD8"/>